<evidence type="ECO:0000259" key="5">
    <source>
        <dbReference type="PROSITE" id="PS51352"/>
    </source>
</evidence>
<dbReference type="GO" id="GO:0016491">
    <property type="term" value="F:oxidoreductase activity"/>
    <property type="evidence" value="ECO:0007669"/>
    <property type="project" value="InterPro"/>
</dbReference>
<dbReference type="STRING" id="550983.A4R26_16720"/>
<dbReference type="Gene3D" id="3.40.30.10">
    <property type="entry name" value="Glutaredoxin"/>
    <property type="match status" value="1"/>
</dbReference>
<dbReference type="Pfam" id="PF00578">
    <property type="entry name" value="AhpC-TSA"/>
    <property type="match status" value="1"/>
</dbReference>
<dbReference type="SUPFAM" id="SSF52833">
    <property type="entry name" value="Thioredoxin-like"/>
    <property type="match status" value="1"/>
</dbReference>
<dbReference type="InterPro" id="IPR000866">
    <property type="entry name" value="AhpC/TSA"/>
</dbReference>
<evidence type="ECO:0000256" key="2">
    <source>
        <dbReference type="ARBA" id="ARBA00022748"/>
    </source>
</evidence>
<dbReference type="InterPro" id="IPR050553">
    <property type="entry name" value="Thioredoxin_ResA/DsbE_sf"/>
</dbReference>
<dbReference type="Proteomes" id="UP000192276">
    <property type="component" value="Unassembled WGS sequence"/>
</dbReference>
<dbReference type="InterPro" id="IPR013766">
    <property type="entry name" value="Thioredoxin_domain"/>
</dbReference>
<comment type="subcellular location">
    <subcellularLocation>
        <location evidence="1">Cell envelope</location>
    </subcellularLocation>
</comment>
<keyword evidence="3" id="KW-1015">Disulfide bond</keyword>
<dbReference type="PROSITE" id="PS51352">
    <property type="entry name" value="THIOREDOXIN_2"/>
    <property type="match status" value="1"/>
</dbReference>
<feature type="domain" description="Thioredoxin" evidence="5">
    <location>
        <begin position="203"/>
        <end position="334"/>
    </location>
</feature>
<reference evidence="7" key="1">
    <citation type="submission" date="2016-04" db="EMBL/GenBank/DDBJ databases">
        <authorList>
            <person name="Chen L."/>
            <person name="Zhuang W."/>
            <person name="Wang G."/>
        </authorList>
    </citation>
    <scope>NUCLEOTIDE SEQUENCE [LARGE SCALE GENOMIC DNA]</scope>
    <source>
        <strain evidence="7">208</strain>
    </source>
</reference>
<evidence type="ECO:0000313" key="7">
    <source>
        <dbReference type="Proteomes" id="UP000192276"/>
    </source>
</evidence>
<evidence type="ECO:0000313" key="6">
    <source>
        <dbReference type="EMBL" id="OQP63618.1"/>
    </source>
</evidence>
<sequence>MLFFKLQAQHHSIEISGTISGSYNSKIYIFFEDEYKRKDSISSPVTDGRFYFKLNRQAPVLGRLFLGRFSPIADVYLEGPKMEITCTNEIRNNDSFNIFQITQVKGSRTEELKRNFESWLDKLSKSGLDEKAVNEQYYQQLMTVVQNNPGSKVSPYLISKAYSLPVEKLETLYKLLAPALANSYETAQTEKLIARHKNYQEHIVIGNAFKNVALIDRDSNTVNTDRYKGKYLYIVLWGSHCAPCIREQPDIKAFYTKYGNNNLEILGISTDRDFSKWINTMSNKDLPWPQALDKKDAIISYYGIEAIPCHILLDREGKIFKWDLKLAELEELVAGNHLK</sequence>
<dbReference type="GO" id="GO:0030313">
    <property type="term" value="C:cell envelope"/>
    <property type="evidence" value="ECO:0007669"/>
    <property type="project" value="UniProtKB-SubCell"/>
</dbReference>
<keyword evidence="7" id="KW-1185">Reference proteome</keyword>
<dbReference type="CDD" id="cd02966">
    <property type="entry name" value="TlpA_like_family"/>
    <property type="match status" value="1"/>
</dbReference>
<comment type="caution">
    <text evidence="6">The sequence shown here is derived from an EMBL/GenBank/DDBJ whole genome shotgun (WGS) entry which is preliminary data.</text>
</comment>
<dbReference type="InterPro" id="IPR036249">
    <property type="entry name" value="Thioredoxin-like_sf"/>
</dbReference>
<dbReference type="EMBL" id="LWBP01000100">
    <property type="protein sequence ID" value="OQP63618.1"/>
    <property type="molecule type" value="Genomic_DNA"/>
</dbReference>
<dbReference type="GO" id="GO:0017004">
    <property type="term" value="P:cytochrome complex assembly"/>
    <property type="evidence" value="ECO:0007669"/>
    <property type="project" value="UniProtKB-KW"/>
</dbReference>
<protein>
    <recommendedName>
        <fullName evidence="5">Thioredoxin domain-containing protein</fullName>
    </recommendedName>
</protein>
<name>A0A1V9FZB2_9BACT</name>
<evidence type="ECO:0000256" key="1">
    <source>
        <dbReference type="ARBA" id="ARBA00004196"/>
    </source>
</evidence>
<gene>
    <name evidence="6" type="ORF">A4R26_16720</name>
</gene>
<dbReference type="AlphaFoldDB" id="A0A1V9FZB2"/>
<dbReference type="InterPro" id="IPR025380">
    <property type="entry name" value="DUF4369"/>
</dbReference>
<dbReference type="PANTHER" id="PTHR42852:SF6">
    <property type="entry name" value="THIOL:DISULFIDE INTERCHANGE PROTEIN DSBE"/>
    <property type="match status" value="1"/>
</dbReference>
<organism evidence="6 7">
    <name type="scientific">Niastella populi</name>
    <dbReference type="NCBI Taxonomy" id="550983"/>
    <lineage>
        <taxon>Bacteria</taxon>
        <taxon>Pseudomonadati</taxon>
        <taxon>Bacteroidota</taxon>
        <taxon>Chitinophagia</taxon>
        <taxon>Chitinophagales</taxon>
        <taxon>Chitinophagaceae</taxon>
        <taxon>Niastella</taxon>
    </lineage>
</organism>
<accession>A0A1V9FZB2</accession>
<evidence type="ECO:0000256" key="3">
    <source>
        <dbReference type="ARBA" id="ARBA00023157"/>
    </source>
</evidence>
<evidence type="ECO:0000256" key="4">
    <source>
        <dbReference type="ARBA" id="ARBA00023284"/>
    </source>
</evidence>
<proteinExistence type="predicted"/>
<dbReference type="GO" id="GO:0016209">
    <property type="term" value="F:antioxidant activity"/>
    <property type="evidence" value="ECO:0007669"/>
    <property type="project" value="InterPro"/>
</dbReference>
<keyword evidence="4" id="KW-0676">Redox-active center</keyword>
<keyword evidence="2" id="KW-0201">Cytochrome c-type biogenesis</keyword>
<dbReference type="PANTHER" id="PTHR42852">
    <property type="entry name" value="THIOL:DISULFIDE INTERCHANGE PROTEIN DSBE"/>
    <property type="match status" value="1"/>
</dbReference>
<dbReference type="Pfam" id="PF14289">
    <property type="entry name" value="DUF4369"/>
    <property type="match status" value="1"/>
</dbReference>